<gene>
    <name evidence="2" type="ORF">AAFF_G00056710</name>
</gene>
<sequence>MTAEAPPAKPETPGPGADCSGRAQFRWPWSISNTRRRAFTADNVTALSQGRQGHADPSLSVICHTAFSTAPWKPPHPTPPHPALERKASANADAIRLRKEPLVCLLSCAYEEYVLLEPKGPAVRASGRGIA</sequence>
<feature type="region of interest" description="Disordered" evidence="1">
    <location>
        <begin position="1"/>
        <end position="23"/>
    </location>
</feature>
<proteinExistence type="predicted"/>
<dbReference type="EMBL" id="JAINUG010000133">
    <property type="protein sequence ID" value="KAJ8393756.1"/>
    <property type="molecule type" value="Genomic_DNA"/>
</dbReference>
<dbReference type="Proteomes" id="UP001221898">
    <property type="component" value="Unassembled WGS sequence"/>
</dbReference>
<comment type="caution">
    <text evidence="2">The sequence shown here is derived from an EMBL/GenBank/DDBJ whole genome shotgun (WGS) entry which is preliminary data.</text>
</comment>
<name>A0AAD7S2X7_9TELE</name>
<evidence type="ECO:0000256" key="1">
    <source>
        <dbReference type="SAM" id="MobiDB-lite"/>
    </source>
</evidence>
<accession>A0AAD7S2X7</accession>
<evidence type="ECO:0000313" key="3">
    <source>
        <dbReference type="Proteomes" id="UP001221898"/>
    </source>
</evidence>
<protein>
    <submittedName>
        <fullName evidence="2">Uncharacterized protein</fullName>
    </submittedName>
</protein>
<reference evidence="2" key="1">
    <citation type="journal article" date="2023" name="Science">
        <title>Genome structures resolve the early diversification of teleost fishes.</title>
        <authorList>
            <person name="Parey E."/>
            <person name="Louis A."/>
            <person name="Montfort J."/>
            <person name="Bouchez O."/>
            <person name="Roques C."/>
            <person name="Iampietro C."/>
            <person name="Lluch J."/>
            <person name="Castinel A."/>
            <person name="Donnadieu C."/>
            <person name="Desvignes T."/>
            <person name="Floi Bucao C."/>
            <person name="Jouanno E."/>
            <person name="Wen M."/>
            <person name="Mejri S."/>
            <person name="Dirks R."/>
            <person name="Jansen H."/>
            <person name="Henkel C."/>
            <person name="Chen W.J."/>
            <person name="Zahm M."/>
            <person name="Cabau C."/>
            <person name="Klopp C."/>
            <person name="Thompson A.W."/>
            <person name="Robinson-Rechavi M."/>
            <person name="Braasch I."/>
            <person name="Lecointre G."/>
            <person name="Bobe J."/>
            <person name="Postlethwait J.H."/>
            <person name="Berthelot C."/>
            <person name="Roest Crollius H."/>
            <person name="Guiguen Y."/>
        </authorList>
    </citation>
    <scope>NUCLEOTIDE SEQUENCE</scope>
    <source>
        <strain evidence="2">NC1722</strain>
    </source>
</reference>
<evidence type="ECO:0000313" key="2">
    <source>
        <dbReference type="EMBL" id="KAJ8393756.1"/>
    </source>
</evidence>
<keyword evidence="3" id="KW-1185">Reference proteome</keyword>
<dbReference type="AlphaFoldDB" id="A0AAD7S2X7"/>
<organism evidence="2 3">
    <name type="scientific">Aldrovandia affinis</name>
    <dbReference type="NCBI Taxonomy" id="143900"/>
    <lineage>
        <taxon>Eukaryota</taxon>
        <taxon>Metazoa</taxon>
        <taxon>Chordata</taxon>
        <taxon>Craniata</taxon>
        <taxon>Vertebrata</taxon>
        <taxon>Euteleostomi</taxon>
        <taxon>Actinopterygii</taxon>
        <taxon>Neopterygii</taxon>
        <taxon>Teleostei</taxon>
        <taxon>Notacanthiformes</taxon>
        <taxon>Halosauridae</taxon>
        <taxon>Aldrovandia</taxon>
    </lineage>
</organism>